<dbReference type="RefSeq" id="WP_143166720.1">
    <property type="nucleotide sequence ID" value="NZ_FQUQ01000001.1"/>
</dbReference>
<evidence type="ECO:0000313" key="3">
    <source>
        <dbReference type="Proteomes" id="UP000184287"/>
    </source>
</evidence>
<keyword evidence="1" id="KW-0812">Transmembrane</keyword>
<feature type="transmembrane region" description="Helical" evidence="1">
    <location>
        <begin position="12"/>
        <end position="31"/>
    </location>
</feature>
<feature type="transmembrane region" description="Helical" evidence="1">
    <location>
        <begin position="37"/>
        <end position="59"/>
    </location>
</feature>
<dbReference type="EMBL" id="FQUQ01000001">
    <property type="protein sequence ID" value="SHE81782.1"/>
    <property type="molecule type" value="Genomic_DNA"/>
</dbReference>
<dbReference type="OrthoDB" id="768124at2"/>
<gene>
    <name evidence="2" type="ORF">SAMN04488522_1011297</name>
</gene>
<feature type="transmembrane region" description="Helical" evidence="1">
    <location>
        <begin position="110"/>
        <end position="132"/>
    </location>
</feature>
<sequence>MRKPQRLSTSRVCTIALLVSLLAIIVCTASSDSLYALYFFASCSPGVFIFTIIYCFVILALEARGILFPNVFFRFATPFLFFSLIIWWFVSENYISDFQQYTGKEYLGRFMDFAFDFLLPIGLCMGLVSLMLPIAKEEEETMA</sequence>
<protein>
    <submittedName>
        <fullName evidence="2">Uncharacterized protein</fullName>
    </submittedName>
</protein>
<accession>A0A1M4WLD8</accession>
<reference evidence="3" key="1">
    <citation type="submission" date="2016-11" db="EMBL/GenBank/DDBJ databases">
        <authorList>
            <person name="Varghese N."/>
            <person name="Submissions S."/>
        </authorList>
    </citation>
    <scope>NUCLEOTIDE SEQUENCE [LARGE SCALE GENOMIC DNA]</scope>
    <source>
        <strain evidence="3">DSM 16990</strain>
    </source>
</reference>
<feature type="transmembrane region" description="Helical" evidence="1">
    <location>
        <begin position="71"/>
        <end position="90"/>
    </location>
</feature>
<proteinExistence type="predicted"/>
<organism evidence="2 3">
    <name type="scientific">Pedobacter caeni</name>
    <dbReference type="NCBI Taxonomy" id="288992"/>
    <lineage>
        <taxon>Bacteria</taxon>
        <taxon>Pseudomonadati</taxon>
        <taxon>Bacteroidota</taxon>
        <taxon>Sphingobacteriia</taxon>
        <taxon>Sphingobacteriales</taxon>
        <taxon>Sphingobacteriaceae</taxon>
        <taxon>Pedobacter</taxon>
    </lineage>
</organism>
<dbReference type="STRING" id="288992.SAMN04488522_1011297"/>
<evidence type="ECO:0000256" key="1">
    <source>
        <dbReference type="SAM" id="Phobius"/>
    </source>
</evidence>
<keyword evidence="3" id="KW-1185">Reference proteome</keyword>
<name>A0A1M4WLD8_9SPHI</name>
<dbReference type="Proteomes" id="UP000184287">
    <property type="component" value="Unassembled WGS sequence"/>
</dbReference>
<dbReference type="AlphaFoldDB" id="A0A1M4WLD8"/>
<keyword evidence="1" id="KW-1133">Transmembrane helix</keyword>
<evidence type="ECO:0000313" key="2">
    <source>
        <dbReference type="EMBL" id="SHE81782.1"/>
    </source>
</evidence>
<keyword evidence="1" id="KW-0472">Membrane</keyword>